<comment type="caution">
    <text evidence="1">The sequence shown here is derived from an EMBL/GenBank/DDBJ whole genome shotgun (WGS) entry which is preliminary data.</text>
</comment>
<accession>A0A4Y2MEK8</accession>
<dbReference type="Proteomes" id="UP000499080">
    <property type="component" value="Unassembled WGS sequence"/>
</dbReference>
<reference evidence="1 2" key="1">
    <citation type="journal article" date="2019" name="Sci. Rep.">
        <title>Orb-weaving spider Araneus ventricosus genome elucidates the spidroin gene catalogue.</title>
        <authorList>
            <person name="Kono N."/>
            <person name="Nakamura H."/>
            <person name="Ohtoshi R."/>
            <person name="Moran D.A.P."/>
            <person name="Shinohara A."/>
            <person name="Yoshida Y."/>
            <person name="Fujiwara M."/>
            <person name="Mori M."/>
            <person name="Tomita M."/>
            <person name="Arakawa K."/>
        </authorList>
    </citation>
    <scope>NUCLEOTIDE SEQUENCE [LARGE SCALE GENOMIC DNA]</scope>
</reference>
<dbReference type="AlphaFoldDB" id="A0A4Y2MEK8"/>
<sequence length="116" mass="13423">MEVWIPRALPVHTACIYICKSHHSKSSGSEYFQVQGRCSIRLFAVRPWVGDRRHQLRHSVGSLEKYQISVGVVVEVWRGRSQIRRLPSPMLTAFKITRSVQSRPLLLQKRDVNITN</sequence>
<organism evidence="1 2">
    <name type="scientific">Araneus ventricosus</name>
    <name type="common">Orbweaver spider</name>
    <name type="synonym">Epeira ventricosa</name>
    <dbReference type="NCBI Taxonomy" id="182803"/>
    <lineage>
        <taxon>Eukaryota</taxon>
        <taxon>Metazoa</taxon>
        <taxon>Ecdysozoa</taxon>
        <taxon>Arthropoda</taxon>
        <taxon>Chelicerata</taxon>
        <taxon>Arachnida</taxon>
        <taxon>Araneae</taxon>
        <taxon>Araneomorphae</taxon>
        <taxon>Entelegynae</taxon>
        <taxon>Araneoidea</taxon>
        <taxon>Araneidae</taxon>
        <taxon>Araneus</taxon>
    </lineage>
</organism>
<evidence type="ECO:0000313" key="1">
    <source>
        <dbReference type="EMBL" id="GBN25548.1"/>
    </source>
</evidence>
<keyword evidence="2" id="KW-1185">Reference proteome</keyword>
<protein>
    <submittedName>
        <fullName evidence="1">Uncharacterized protein</fullName>
    </submittedName>
</protein>
<proteinExistence type="predicted"/>
<evidence type="ECO:0000313" key="2">
    <source>
        <dbReference type="Proteomes" id="UP000499080"/>
    </source>
</evidence>
<name>A0A4Y2MEK8_ARAVE</name>
<gene>
    <name evidence="1" type="ORF">AVEN_69086_1</name>
</gene>
<dbReference type="EMBL" id="BGPR01007257">
    <property type="protein sequence ID" value="GBN25548.1"/>
    <property type="molecule type" value="Genomic_DNA"/>
</dbReference>